<gene>
    <name evidence="2" type="ORF">MM415B03575_0004</name>
</gene>
<dbReference type="PANTHER" id="PTHR43591">
    <property type="entry name" value="METHYLTRANSFERASE"/>
    <property type="match status" value="1"/>
</dbReference>
<dbReference type="Pfam" id="PF08241">
    <property type="entry name" value="Methyltransf_11"/>
    <property type="match status" value="1"/>
</dbReference>
<dbReference type="GO" id="GO:0032259">
    <property type="term" value="P:methylation"/>
    <property type="evidence" value="ECO:0007669"/>
    <property type="project" value="UniProtKB-KW"/>
</dbReference>
<evidence type="ECO:0000313" key="2">
    <source>
        <dbReference type="EMBL" id="QJA90786.1"/>
    </source>
</evidence>
<reference evidence="2" key="1">
    <citation type="submission" date="2020-03" db="EMBL/GenBank/DDBJ databases">
        <title>The deep terrestrial virosphere.</title>
        <authorList>
            <person name="Holmfeldt K."/>
            <person name="Nilsson E."/>
            <person name="Simone D."/>
            <person name="Lopez-Fernandez M."/>
            <person name="Wu X."/>
            <person name="de Brujin I."/>
            <person name="Lundin D."/>
            <person name="Andersson A."/>
            <person name="Bertilsson S."/>
            <person name="Dopson M."/>
        </authorList>
    </citation>
    <scope>NUCLEOTIDE SEQUENCE</scope>
    <source>
        <strain evidence="2">MM415B03575</strain>
    </source>
</reference>
<name>A0A6M3L7K3_9ZZZZ</name>
<dbReference type="SUPFAM" id="SSF53335">
    <property type="entry name" value="S-adenosyl-L-methionine-dependent methyltransferases"/>
    <property type="match status" value="1"/>
</dbReference>
<sequence>MNWSERAKTYNNLPAQKQKVLVAEMLKLGKVKPGHKVLDVGTGTGIMANALAPLCKSVIAVDTNIGMAYENKWEGNKTFIWNDITRLSFPENYFHRIFGRKVFHQVGDIGRAFSECFRVLKHGGRIVVAQPVPADAGIEHEYKRIFKLKDDRNVYLENDYFRFMMEAGFKNIYSEPYIFKSMSVYEWLNGSAIPIRQQLQILKLHENASDEYKKAYNMRLEEGDCFIDVKFVIMTGEK</sequence>
<keyword evidence="2" id="KW-0489">Methyltransferase</keyword>
<evidence type="ECO:0000259" key="1">
    <source>
        <dbReference type="Pfam" id="PF08241"/>
    </source>
</evidence>
<feature type="domain" description="Methyltransferase type 11" evidence="1">
    <location>
        <begin position="38"/>
        <end position="128"/>
    </location>
</feature>
<accession>A0A6M3L7K3</accession>
<dbReference type="GO" id="GO:0008757">
    <property type="term" value="F:S-adenosylmethionine-dependent methyltransferase activity"/>
    <property type="evidence" value="ECO:0007669"/>
    <property type="project" value="InterPro"/>
</dbReference>
<dbReference type="InterPro" id="IPR013216">
    <property type="entry name" value="Methyltransf_11"/>
</dbReference>
<organism evidence="2">
    <name type="scientific">viral metagenome</name>
    <dbReference type="NCBI Taxonomy" id="1070528"/>
    <lineage>
        <taxon>unclassified sequences</taxon>
        <taxon>metagenomes</taxon>
        <taxon>organismal metagenomes</taxon>
    </lineage>
</organism>
<protein>
    <submittedName>
        <fullName evidence="2">Putative methyltransferase</fullName>
    </submittedName>
</protein>
<dbReference type="AlphaFoldDB" id="A0A6M3L7K3"/>
<keyword evidence="2" id="KW-0808">Transferase</keyword>
<dbReference type="CDD" id="cd02440">
    <property type="entry name" value="AdoMet_MTases"/>
    <property type="match status" value="1"/>
</dbReference>
<proteinExistence type="predicted"/>
<dbReference type="InterPro" id="IPR029063">
    <property type="entry name" value="SAM-dependent_MTases_sf"/>
</dbReference>
<dbReference type="EMBL" id="MT142937">
    <property type="protein sequence ID" value="QJA90786.1"/>
    <property type="molecule type" value="Genomic_DNA"/>
</dbReference>
<dbReference type="Gene3D" id="3.40.50.150">
    <property type="entry name" value="Vaccinia Virus protein VP39"/>
    <property type="match status" value="1"/>
</dbReference>